<comment type="caution">
    <text evidence="1">The sequence shown here is derived from an EMBL/GenBank/DDBJ whole genome shotgun (WGS) entry which is preliminary data.</text>
</comment>
<keyword evidence="2" id="KW-1185">Reference proteome</keyword>
<sequence length="298" mass="32129">GGWTWQGLRELPRVRPIPEPGTGSQVLEADAKEACWRYHQDLDLSQGDSSHSVSISGLAPSSQSNRSAKNDRSTWQTAGRVPVTPVSGTAPSRRHRTSSAPSADILRPSTGQHTKRRIASFEHGNPSAKLTASFPDTRSRFSKRPRLCEISRYLQSAGADVRADKGPAGQYRRTTAAEGAHLPPASAGSEHAAHATAQIRRGITPIAYPTPYSGTVLGRDDFGGGDTEADSDDEVVNPASGSVGDEVWRGFQEDLEADSDVFEEEDDQEDRGLEVREDSAHEEGASDLDSDFDMSEDS</sequence>
<proteinExistence type="predicted"/>
<evidence type="ECO:0000313" key="1">
    <source>
        <dbReference type="EMBL" id="KAK3079392.1"/>
    </source>
</evidence>
<organism evidence="1 2">
    <name type="scientific">Coniosporium uncinatum</name>
    <dbReference type="NCBI Taxonomy" id="93489"/>
    <lineage>
        <taxon>Eukaryota</taxon>
        <taxon>Fungi</taxon>
        <taxon>Dikarya</taxon>
        <taxon>Ascomycota</taxon>
        <taxon>Pezizomycotina</taxon>
        <taxon>Dothideomycetes</taxon>
        <taxon>Dothideomycetes incertae sedis</taxon>
        <taxon>Coniosporium</taxon>
    </lineage>
</organism>
<accession>A0ACC3DRV1</accession>
<protein>
    <submittedName>
        <fullName evidence="1">Uncharacterized protein</fullName>
    </submittedName>
</protein>
<gene>
    <name evidence="1" type="ORF">LTS18_004973</name>
</gene>
<evidence type="ECO:0000313" key="2">
    <source>
        <dbReference type="Proteomes" id="UP001186974"/>
    </source>
</evidence>
<reference evidence="1" key="1">
    <citation type="submission" date="2024-09" db="EMBL/GenBank/DDBJ databases">
        <title>Black Yeasts Isolated from many extreme environments.</title>
        <authorList>
            <person name="Coleine C."/>
            <person name="Stajich J.E."/>
            <person name="Selbmann L."/>
        </authorList>
    </citation>
    <scope>NUCLEOTIDE SEQUENCE</scope>
    <source>
        <strain evidence="1">CCFEE 5737</strain>
    </source>
</reference>
<name>A0ACC3DRV1_9PEZI</name>
<dbReference type="EMBL" id="JAWDJW010001175">
    <property type="protein sequence ID" value="KAK3079392.1"/>
    <property type="molecule type" value="Genomic_DNA"/>
</dbReference>
<feature type="non-terminal residue" evidence="1">
    <location>
        <position position="1"/>
    </location>
</feature>
<dbReference type="Proteomes" id="UP001186974">
    <property type="component" value="Unassembled WGS sequence"/>
</dbReference>